<evidence type="ECO:0000313" key="2">
    <source>
        <dbReference type="Proteomes" id="UP000250275"/>
    </source>
</evidence>
<accession>A0A310SGJ4</accession>
<dbReference type="Proteomes" id="UP000250275">
    <property type="component" value="Unassembled WGS sequence"/>
</dbReference>
<keyword evidence="2" id="KW-1185">Reference proteome</keyword>
<reference evidence="1 2" key="1">
    <citation type="submission" date="2015-07" db="EMBL/GenBank/DDBJ databases">
        <title>The genome of Eufriesea mexicana.</title>
        <authorList>
            <person name="Pan H."/>
            <person name="Kapheim K."/>
        </authorList>
    </citation>
    <scope>NUCLEOTIDE SEQUENCE [LARGE SCALE GENOMIC DNA]</scope>
    <source>
        <strain evidence="1">0111107269</strain>
        <tissue evidence="1">Whole body</tissue>
    </source>
</reference>
<sequence>MQRLVKTLFCRVINGVTTRVVCILSFRVSNFDDSRCIAIKLTILEIFLLSWHITVEGSGQWVSLDSELEMRGAEIVGTKKPTGHSLLIDCRLELPFAWKHSVHRLILVGTSDAADSHRHVEGSGQWVSLDSELEMRGAEIVGTKKPTGHSLLIDCRLELPFVDKFLDNVDIFMDDPLLDKIDKFLDVSQIDNDDEFLDMSLLDIADKFLHDTAKF</sequence>
<dbReference type="OrthoDB" id="5831756at2759"/>
<protein>
    <submittedName>
        <fullName evidence="1">Phorbol ester/diacylglycerol-binding protein unc-13</fullName>
    </submittedName>
</protein>
<organism evidence="1 2">
    <name type="scientific">Eufriesea mexicana</name>
    <dbReference type="NCBI Taxonomy" id="516756"/>
    <lineage>
        <taxon>Eukaryota</taxon>
        <taxon>Metazoa</taxon>
        <taxon>Ecdysozoa</taxon>
        <taxon>Arthropoda</taxon>
        <taxon>Hexapoda</taxon>
        <taxon>Insecta</taxon>
        <taxon>Pterygota</taxon>
        <taxon>Neoptera</taxon>
        <taxon>Endopterygota</taxon>
        <taxon>Hymenoptera</taxon>
        <taxon>Apocrita</taxon>
        <taxon>Aculeata</taxon>
        <taxon>Apoidea</taxon>
        <taxon>Anthophila</taxon>
        <taxon>Apidae</taxon>
        <taxon>Eufriesea</taxon>
    </lineage>
</organism>
<evidence type="ECO:0000313" key="1">
    <source>
        <dbReference type="EMBL" id="OAD54570.1"/>
    </source>
</evidence>
<gene>
    <name evidence="1" type="ORF">WN48_06562</name>
</gene>
<dbReference type="EMBL" id="KQ764228">
    <property type="protein sequence ID" value="OAD54570.1"/>
    <property type="molecule type" value="Genomic_DNA"/>
</dbReference>
<name>A0A310SGJ4_9HYME</name>
<proteinExistence type="predicted"/>
<dbReference type="AlphaFoldDB" id="A0A310SGJ4"/>